<feature type="domain" description="N-acetyltransferase" evidence="1">
    <location>
        <begin position="4"/>
        <end position="155"/>
    </location>
</feature>
<dbReference type="PROSITE" id="PS51186">
    <property type="entry name" value="GNAT"/>
    <property type="match status" value="1"/>
</dbReference>
<dbReference type="Proteomes" id="UP000032336">
    <property type="component" value="Unassembled WGS sequence"/>
</dbReference>
<keyword evidence="2" id="KW-0012">Acyltransferase</keyword>
<keyword evidence="2" id="KW-0808">Transferase</keyword>
<accession>A0A0D8FRI2</accession>
<dbReference type="Pfam" id="PF00583">
    <property type="entry name" value="Acetyltransf_1"/>
    <property type="match status" value="1"/>
</dbReference>
<organism evidence="2 3">
    <name type="scientific">Ferrimicrobium acidiphilum DSM 19497</name>
    <dbReference type="NCBI Taxonomy" id="1121877"/>
    <lineage>
        <taxon>Bacteria</taxon>
        <taxon>Bacillati</taxon>
        <taxon>Actinomycetota</taxon>
        <taxon>Acidimicrobiia</taxon>
        <taxon>Acidimicrobiales</taxon>
        <taxon>Acidimicrobiaceae</taxon>
        <taxon>Ferrimicrobium</taxon>
    </lineage>
</organism>
<evidence type="ECO:0000313" key="3">
    <source>
        <dbReference type="Proteomes" id="UP000032336"/>
    </source>
</evidence>
<reference evidence="2 3" key="1">
    <citation type="submission" date="2015-01" db="EMBL/GenBank/DDBJ databases">
        <title>Draft genome of the acidophilic iron oxidizer Ferrimicrobium acidiphilum strain T23.</title>
        <authorList>
            <person name="Poehlein A."/>
            <person name="Eisen S."/>
            <person name="Schloemann M."/>
            <person name="Johnson B.D."/>
            <person name="Daniel R."/>
            <person name="Muehling M."/>
        </authorList>
    </citation>
    <scope>NUCLEOTIDE SEQUENCE [LARGE SCALE GENOMIC DNA]</scope>
    <source>
        <strain evidence="2 3">T23</strain>
    </source>
</reference>
<evidence type="ECO:0000313" key="2">
    <source>
        <dbReference type="EMBL" id="KJE75579.1"/>
    </source>
</evidence>
<evidence type="ECO:0000259" key="1">
    <source>
        <dbReference type="PROSITE" id="PS51186"/>
    </source>
</evidence>
<dbReference type="Gene3D" id="3.40.630.30">
    <property type="match status" value="1"/>
</dbReference>
<dbReference type="GeneID" id="78373666"/>
<dbReference type="CDD" id="cd04301">
    <property type="entry name" value="NAT_SF"/>
    <property type="match status" value="1"/>
</dbReference>
<dbReference type="InterPro" id="IPR000182">
    <property type="entry name" value="GNAT_dom"/>
</dbReference>
<dbReference type="InterPro" id="IPR016181">
    <property type="entry name" value="Acyl_CoA_acyltransferase"/>
</dbReference>
<dbReference type="EMBL" id="JXUW01000035">
    <property type="protein sequence ID" value="KJE75579.1"/>
    <property type="molecule type" value="Genomic_DNA"/>
</dbReference>
<dbReference type="EC" id="2.3.1.-" evidence="2"/>
<dbReference type="OrthoDB" id="3381976at2"/>
<dbReference type="AlphaFoldDB" id="A0A0D8FRI2"/>
<name>A0A0D8FRI2_9ACTN</name>
<gene>
    <name evidence="2" type="primary">yycN</name>
    <name evidence="2" type="ORF">FEAC_26610</name>
</gene>
<comment type="caution">
    <text evidence="2">The sequence shown here is derived from an EMBL/GenBank/DDBJ whole genome shotgun (WGS) entry which is preliminary data.</text>
</comment>
<dbReference type="STRING" id="1121877.FEAC_26610"/>
<proteinExistence type="predicted"/>
<keyword evidence="3" id="KW-1185">Reference proteome</keyword>
<dbReference type="RefSeq" id="WP_052566372.1">
    <property type="nucleotide sequence ID" value="NZ_JQKF01000040.1"/>
</dbReference>
<dbReference type="eggNOG" id="COG1670">
    <property type="taxonomic scope" value="Bacteria"/>
</dbReference>
<dbReference type="GO" id="GO:0016747">
    <property type="term" value="F:acyltransferase activity, transferring groups other than amino-acyl groups"/>
    <property type="evidence" value="ECO:0007669"/>
    <property type="project" value="InterPro"/>
</dbReference>
<protein>
    <submittedName>
        <fullName evidence="2">Putative N-acetyltransferase YycN</fullName>
        <ecNumber evidence="2">2.3.1.-</ecNumber>
    </submittedName>
</protein>
<dbReference type="SUPFAM" id="SSF55729">
    <property type="entry name" value="Acyl-CoA N-acyltransferases (Nat)"/>
    <property type="match status" value="1"/>
</dbReference>
<sequence>MATMTFLEFDQQARESWLLTMQASYVRELLSVGISQVEADANAAASYSRTFPDGVPAPGQLAGWAISGHERVGELWVGPNGPDHRVWWVWWVQTYEPYRGKGYGRQLMELCDRLAKENSATALGLQVFANNPIARSLYNSVGYKEMTIVMQKDLN</sequence>